<proteinExistence type="predicted"/>
<protein>
    <recommendedName>
        <fullName evidence="1">GIY-YIG domain-containing protein</fullName>
    </recommendedName>
</protein>
<accession>A0A383F5L7</accession>
<name>A0A383F5L7_9ZZZZ</name>
<dbReference type="InterPro" id="IPR000305">
    <property type="entry name" value="GIY-YIG_endonuc"/>
</dbReference>
<sequence>VEKFHRAVEDKLQSYVYGLFDPRKKKNTPFYIGKGEGSRVFNHVNDAIKNQDKDKTDKLKYSTINKIISEGHQVQHLIFRHGLTEQEAFMLESVLISFIDLRKQVDLTNLVSGHESEKNNLTTKDINRLYGAERLEAGLMPGHEGKALAIYINQSYRRLKAENGGFIDPKGIYECTRRSWI</sequence>
<dbReference type="EMBL" id="UINC01231442">
    <property type="protein sequence ID" value="SVE63973.1"/>
    <property type="molecule type" value="Genomic_DNA"/>
</dbReference>
<evidence type="ECO:0000259" key="1">
    <source>
        <dbReference type="PROSITE" id="PS50164"/>
    </source>
</evidence>
<dbReference type="AlphaFoldDB" id="A0A383F5L7"/>
<dbReference type="Pfam" id="PF22945">
    <property type="entry name" value="LEM-3_GIY-YIG"/>
    <property type="match status" value="1"/>
</dbReference>
<feature type="domain" description="GIY-YIG" evidence="1">
    <location>
        <begin position="12"/>
        <end position="105"/>
    </location>
</feature>
<gene>
    <name evidence="2" type="ORF">METZ01_LOCUS516827</name>
</gene>
<feature type="non-terminal residue" evidence="2">
    <location>
        <position position="181"/>
    </location>
</feature>
<feature type="non-terminal residue" evidence="2">
    <location>
        <position position="1"/>
    </location>
</feature>
<reference evidence="2" key="1">
    <citation type="submission" date="2018-05" db="EMBL/GenBank/DDBJ databases">
        <authorList>
            <person name="Lanie J.A."/>
            <person name="Ng W.-L."/>
            <person name="Kazmierczak K.M."/>
            <person name="Andrzejewski T.M."/>
            <person name="Davidsen T.M."/>
            <person name="Wayne K.J."/>
            <person name="Tettelin H."/>
            <person name="Glass J.I."/>
            <person name="Rusch D."/>
            <person name="Podicherti R."/>
            <person name="Tsui H.-C.T."/>
            <person name="Winkler M.E."/>
        </authorList>
    </citation>
    <scope>NUCLEOTIDE SEQUENCE</scope>
</reference>
<evidence type="ECO:0000313" key="2">
    <source>
        <dbReference type="EMBL" id="SVE63973.1"/>
    </source>
</evidence>
<dbReference type="CDD" id="cd10440">
    <property type="entry name" value="GIY-YIG_COG3680"/>
    <property type="match status" value="1"/>
</dbReference>
<organism evidence="2">
    <name type="scientific">marine metagenome</name>
    <dbReference type="NCBI Taxonomy" id="408172"/>
    <lineage>
        <taxon>unclassified sequences</taxon>
        <taxon>metagenomes</taxon>
        <taxon>ecological metagenomes</taxon>
    </lineage>
</organism>
<dbReference type="PROSITE" id="PS50164">
    <property type="entry name" value="GIY_YIG"/>
    <property type="match status" value="1"/>
</dbReference>